<dbReference type="Proteomes" id="UP000008370">
    <property type="component" value="Unassembled WGS sequence"/>
</dbReference>
<feature type="compositionally biased region" description="Low complexity" evidence="1">
    <location>
        <begin position="112"/>
        <end position="128"/>
    </location>
</feature>
<keyword evidence="3" id="KW-1185">Reference proteome</keyword>
<feature type="region of interest" description="Disordered" evidence="1">
    <location>
        <begin position="96"/>
        <end position="151"/>
    </location>
</feature>
<dbReference type="HOGENOM" id="CLU_1587089_0_0_1"/>
<protein>
    <submittedName>
        <fullName evidence="2">Uncharacterized protein</fullName>
    </submittedName>
</protein>
<dbReference type="RefSeq" id="XP_007399028.1">
    <property type="nucleotide sequence ID" value="XM_007398966.1"/>
</dbReference>
<name>K5WQP5_PHACS</name>
<evidence type="ECO:0000256" key="1">
    <source>
        <dbReference type="SAM" id="MobiDB-lite"/>
    </source>
</evidence>
<accession>K5WQP5</accession>
<reference evidence="2 3" key="1">
    <citation type="journal article" date="2012" name="BMC Genomics">
        <title>Comparative genomics of the white-rot fungi, Phanerochaete carnosa and P. chrysosporium, to elucidate the genetic basis of the distinct wood types they colonize.</title>
        <authorList>
            <person name="Suzuki H."/>
            <person name="MacDonald J."/>
            <person name="Syed K."/>
            <person name="Salamov A."/>
            <person name="Hori C."/>
            <person name="Aerts A."/>
            <person name="Henrissat B."/>
            <person name="Wiebenga A."/>
            <person name="vanKuyk P.A."/>
            <person name="Barry K."/>
            <person name="Lindquist E."/>
            <person name="LaButti K."/>
            <person name="Lapidus A."/>
            <person name="Lucas S."/>
            <person name="Coutinho P."/>
            <person name="Gong Y."/>
            <person name="Samejima M."/>
            <person name="Mahadevan R."/>
            <person name="Abou-Zaid M."/>
            <person name="de Vries R.P."/>
            <person name="Igarashi K."/>
            <person name="Yadav J.S."/>
            <person name="Grigoriev I.V."/>
            <person name="Master E.R."/>
        </authorList>
    </citation>
    <scope>NUCLEOTIDE SEQUENCE [LARGE SCALE GENOMIC DNA]</scope>
    <source>
        <strain evidence="2 3">HHB-10118-sp</strain>
    </source>
</reference>
<feature type="region of interest" description="Disordered" evidence="1">
    <location>
        <begin position="21"/>
        <end position="62"/>
    </location>
</feature>
<dbReference type="InParanoid" id="K5WQP5"/>
<evidence type="ECO:0000313" key="3">
    <source>
        <dbReference type="Proteomes" id="UP000008370"/>
    </source>
</evidence>
<dbReference type="AlphaFoldDB" id="K5WQP5"/>
<sequence>MSSSSSRQNSRFSTLKVFKFAGVQKPPPPPPKDPYFQPNHSLASLSQPVSPGTFSPPFITQPSTPMSANFSSSVRSVSPSPSYTLSHSVASYAPTYDPTRTMLSPSQASLTPESASSKKSFFKFPSLSKRPKTPKLSPEDLPPEPDPSISMPWNFQVRRVATAFSHCC</sequence>
<evidence type="ECO:0000313" key="2">
    <source>
        <dbReference type="EMBL" id="EKM52687.1"/>
    </source>
</evidence>
<dbReference type="STRING" id="650164.K5WQP5"/>
<dbReference type="GeneID" id="18909295"/>
<dbReference type="EMBL" id="JH930475">
    <property type="protein sequence ID" value="EKM52687.1"/>
    <property type="molecule type" value="Genomic_DNA"/>
</dbReference>
<feature type="compositionally biased region" description="Polar residues" evidence="1">
    <location>
        <begin position="38"/>
        <end position="62"/>
    </location>
</feature>
<feature type="compositionally biased region" description="Polar residues" evidence="1">
    <location>
        <begin position="101"/>
        <end position="111"/>
    </location>
</feature>
<gene>
    <name evidence="2" type="ORF">PHACADRAFT_164621</name>
</gene>
<dbReference type="KEGG" id="pco:PHACADRAFT_164621"/>
<proteinExistence type="predicted"/>
<organism evidence="2 3">
    <name type="scientific">Phanerochaete carnosa (strain HHB-10118-sp)</name>
    <name type="common">White-rot fungus</name>
    <name type="synonym">Peniophora carnosa</name>
    <dbReference type="NCBI Taxonomy" id="650164"/>
    <lineage>
        <taxon>Eukaryota</taxon>
        <taxon>Fungi</taxon>
        <taxon>Dikarya</taxon>
        <taxon>Basidiomycota</taxon>
        <taxon>Agaricomycotina</taxon>
        <taxon>Agaricomycetes</taxon>
        <taxon>Polyporales</taxon>
        <taxon>Phanerochaetaceae</taxon>
        <taxon>Phanerochaete</taxon>
    </lineage>
</organism>